<dbReference type="SMART" id="SM00290">
    <property type="entry name" value="ZnF_UBP"/>
    <property type="match status" value="1"/>
</dbReference>
<dbReference type="InterPro" id="IPR001607">
    <property type="entry name" value="Znf_UBP"/>
</dbReference>
<protein>
    <submittedName>
        <fullName evidence="3">Histone deacetylase 6</fullName>
    </submittedName>
</protein>
<keyword evidence="1" id="KW-0479">Metal-binding</keyword>
<organism evidence="3 4">
    <name type="scientific">Stylonychia lemnae</name>
    <name type="common">Ciliate</name>
    <dbReference type="NCBI Taxonomy" id="5949"/>
    <lineage>
        <taxon>Eukaryota</taxon>
        <taxon>Sar</taxon>
        <taxon>Alveolata</taxon>
        <taxon>Ciliophora</taxon>
        <taxon>Intramacronucleata</taxon>
        <taxon>Spirotrichea</taxon>
        <taxon>Stichotrichia</taxon>
        <taxon>Sporadotrichida</taxon>
        <taxon>Oxytrichidae</taxon>
        <taxon>Stylonychinae</taxon>
        <taxon>Stylonychia</taxon>
    </lineage>
</organism>
<dbReference type="InterPro" id="IPR013083">
    <property type="entry name" value="Znf_RING/FYVE/PHD"/>
</dbReference>
<dbReference type="Pfam" id="PF02148">
    <property type="entry name" value="zf-UBP"/>
    <property type="match status" value="1"/>
</dbReference>
<dbReference type="Proteomes" id="UP000039865">
    <property type="component" value="Unassembled WGS sequence"/>
</dbReference>
<keyword evidence="4" id="KW-1185">Reference proteome</keyword>
<keyword evidence="1" id="KW-0863">Zinc-finger</keyword>
<proteinExistence type="predicted"/>
<dbReference type="PROSITE" id="PS50271">
    <property type="entry name" value="ZF_UBP"/>
    <property type="match status" value="1"/>
</dbReference>
<dbReference type="EMBL" id="CCKQ01004281">
    <property type="protein sequence ID" value="CDW75430.1"/>
    <property type="molecule type" value="Genomic_DNA"/>
</dbReference>
<evidence type="ECO:0000256" key="1">
    <source>
        <dbReference type="PROSITE-ProRule" id="PRU00502"/>
    </source>
</evidence>
<name>A0A077ZZV8_STYLE</name>
<dbReference type="PANTHER" id="PTHR47665">
    <property type="entry name" value="HISTONE DEACETYLASE-LIKE PROTEIN"/>
    <property type="match status" value="1"/>
</dbReference>
<reference evidence="3 4" key="1">
    <citation type="submission" date="2014-06" db="EMBL/GenBank/DDBJ databases">
        <authorList>
            <person name="Swart Estienne"/>
        </authorList>
    </citation>
    <scope>NUCLEOTIDE SEQUENCE [LARGE SCALE GENOMIC DNA]</scope>
    <source>
        <strain evidence="3 4">130c</strain>
    </source>
</reference>
<dbReference type="Gene3D" id="3.30.40.10">
    <property type="entry name" value="Zinc/RING finger domain, C3HC4 (zinc finger)"/>
    <property type="match status" value="1"/>
</dbReference>
<gene>
    <name evidence="3" type="primary">Contig1448.g1583</name>
    <name evidence="3" type="ORF">STYLEM_4420</name>
</gene>
<evidence type="ECO:0000259" key="2">
    <source>
        <dbReference type="PROSITE" id="PS50271"/>
    </source>
</evidence>
<evidence type="ECO:0000313" key="4">
    <source>
        <dbReference type="Proteomes" id="UP000039865"/>
    </source>
</evidence>
<sequence>MNQFSFMEGLVAVTPKLDCPHCTSDHVTDVQEFIGGPKVTDPCKKCEVTGEVWICLKCQEVLCSRYVNGHMAEHFQEDNNHPICFSFADFSYWCNLCQEYIEHSILNHKSLFYDQKFGDITDPTQIVQIIKQSKHQNVINEDDNEEGEDE</sequence>
<keyword evidence="1" id="KW-0862">Zinc</keyword>
<dbReference type="SUPFAM" id="SSF57850">
    <property type="entry name" value="RING/U-box"/>
    <property type="match status" value="1"/>
</dbReference>
<dbReference type="OrthoDB" id="424012at2759"/>
<feature type="domain" description="UBP-type" evidence="2">
    <location>
        <begin position="17"/>
        <end position="120"/>
    </location>
</feature>
<dbReference type="InParanoid" id="A0A077ZZV8"/>
<evidence type="ECO:0000313" key="3">
    <source>
        <dbReference type="EMBL" id="CDW75430.1"/>
    </source>
</evidence>
<dbReference type="AlphaFoldDB" id="A0A077ZZV8"/>
<dbReference type="GO" id="GO:0008270">
    <property type="term" value="F:zinc ion binding"/>
    <property type="evidence" value="ECO:0007669"/>
    <property type="project" value="UniProtKB-KW"/>
</dbReference>
<dbReference type="PANTHER" id="PTHR47665:SF1">
    <property type="entry name" value="HISTONE DEACETYLASE-LIKE PROTEIN"/>
    <property type="match status" value="1"/>
</dbReference>
<accession>A0A077ZZV8</accession>